<sequence>MNEYLKLVMTQFPKYFVDLRELAVGPKKFLTDRCVPSEESLNRAFIFFGISLLIVAIIQIASLAKRSHLFLNSVIFIASVGIIPLTTILALWLAWKIVGGKAKFRELFTCSTYVSAFVVLIALTFDVAGEVIFQVVNPDDYKLILEGEDVDRWFLAGQNVSNGLSIYGVSLGFIWFIDAWGAYRALNGVSSMRSVIAFLLYSLLNLLLVVLAIFYFFLSFGI</sequence>
<evidence type="ECO:0000313" key="3">
    <source>
        <dbReference type="Proteomes" id="UP000183471"/>
    </source>
</evidence>
<comment type="caution">
    <text evidence="2">The sequence shown here is derived from an EMBL/GenBank/DDBJ whole genome shotgun (WGS) entry which is preliminary data.</text>
</comment>
<name>A0ABY0TIS6_9PROT</name>
<feature type="transmembrane region" description="Helical" evidence="1">
    <location>
        <begin position="195"/>
        <end position="218"/>
    </location>
</feature>
<evidence type="ECO:0008006" key="4">
    <source>
        <dbReference type="Google" id="ProtNLM"/>
    </source>
</evidence>
<accession>A0ABY0TIS6</accession>
<dbReference type="EMBL" id="FNKY01000001">
    <property type="protein sequence ID" value="SDQ89114.1"/>
    <property type="molecule type" value="Genomic_DNA"/>
</dbReference>
<organism evidence="2 3">
    <name type="scientific">Nitrosospira multiformis</name>
    <dbReference type="NCBI Taxonomy" id="1231"/>
    <lineage>
        <taxon>Bacteria</taxon>
        <taxon>Pseudomonadati</taxon>
        <taxon>Pseudomonadota</taxon>
        <taxon>Betaproteobacteria</taxon>
        <taxon>Nitrosomonadales</taxon>
        <taxon>Nitrosomonadaceae</taxon>
        <taxon>Nitrosospira</taxon>
    </lineage>
</organism>
<evidence type="ECO:0000256" key="1">
    <source>
        <dbReference type="SAM" id="Phobius"/>
    </source>
</evidence>
<feature type="transmembrane region" description="Helical" evidence="1">
    <location>
        <begin position="70"/>
        <end position="95"/>
    </location>
</feature>
<dbReference type="RefSeq" id="WP_074633382.1">
    <property type="nucleotide sequence ID" value="NZ_FNKY01000001.1"/>
</dbReference>
<keyword evidence="3" id="KW-1185">Reference proteome</keyword>
<evidence type="ECO:0000313" key="2">
    <source>
        <dbReference type="EMBL" id="SDQ89114.1"/>
    </source>
</evidence>
<proteinExistence type="predicted"/>
<feature type="transmembrane region" description="Helical" evidence="1">
    <location>
        <begin position="45"/>
        <end position="64"/>
    </location>
</feature>
<keyword evidence="1" id="KW-0812">Transmembrane</keyword>
<feature type="transmembrane region" description="Helical" evidence="1">
    <location>
        <begin position="107"/>
        <end position="125"/>
    </location>
</feature>
<gene>
    <name evidence="2" type="ORF">SAMN05216402_2708</name>
</gene>
<feature type="transmembrane region" description="Helical" evidence="1">
    <location>
        <begin position="164"/>
        <end position="183"/>
    </location>
</feature>
<reference evidence="2 3" key="1">
    <citation type="submission" date="2016-10" db="EMBL/GenBank/DDBJ databases">
        <authorList>
            <person name="Varghese N."/>
            <person name="Submissions S."/>
        </authorList>
    </citation>
    <scope>NUCLEOTIDE SEQUENCE [LARGE SCALE GENOMIC DNA]</scope>
    <source>
        <strain evidence="2 3">Nl1</strain>
    </source>
</reference>
<protein>
    <recommendedName>
        <fullName evidence="4">Yip1 domain-containing protein</fullName>
    </recommendedName>
</protein>
<keyword evidence="1" id="KW-1133">Transmembrane helix</keyword>
<dbReference type="Proteomes" id="UP000183471">
    <property type="component" value="Unassembled WGS sequence"/>
</dbReference>
<keyword evidence="1" id="KW-0472">Membrane</keyword>